<protein>
    <submittedName>
        <fullName evidence="2">Uncharacterized protein</fullName>
    </submittedName>
</protein>
<feature type="compositionally biased region" description="Polar residues" evidence="1">
    <location>
        <begin position="450"/>
        <end position="468"/>
    </location>
</feature>
<reference evidence="2" key="1">
    <citation type="submission" date="2023-06" db="EMBL/GenBank/DDBJ databases">
        <title>Genome-scale phylogeny and comparative genomics of the fungal order Sordariales.</title>
        <authorList>
            <consortium name="Lawrence Berkeley National Laboratory"/>
            <person name="Hensen N."/>
            <person name="Bonometti L."/>
            <person name="Westerberg I."/>
            <person name="Brannstrom I.O."/>
            <person name="Guillou S."/>
            <person name="Cros-Aarteil S."/>
            <person name="Calhoun S."/>
            <person name="Haridas S."/>
            <person name="Kuo A."/>
            <person name="Mondo S."/>
            <person name="Pangilinan J."/>
            <person name="Riley R."/>
            <person name="Labutti K."/>
            <person name="Andreopoulos B."/>
            <person name="Lipzen A."/>
            <person name="Chen C."/>
            <person name="Yanf M."/>
            <person name="Daum C."/>
            <person name="Ng V."/>
            <person name="Clum A."/>
            <person name="Steindorff A."/>
            <person name="Ohm R."/>
            <person name="Martin F."/>
            <person name="Silar P."/>
            <person name="Natvig D."/>
            <person name="Lalanne C."/>
            <person name="Gautier V."/>
            <person name="Ament-Velasquez S.L."/>
            <person name="Kruys A."/>
            <person name="Hutchinson M.I."/>
            <person name="Powell A.J."/>
            <person name="Barry K."/>
            <person name="Miller A.N."/>
            <person name="Grigoriev I.V."/>
            <person name="Debuchy R."/>
            <person name="Gladieux P."/>
            <person name="Thoren M.H."/>
            <person name="Johannesson H."/>
        </authorList>
    </citation>
    <scope>NUCLEOTIDE SEQUENCE</scope>
    <source>
        <strain evidence="2">8032-3</strain>
    </source>
</reference>
<organism evidence="2 3">
    <name type="scientific">Phialemonium atrogriseum</name>
    <dbReference type="NCBI Taxonomy" id="1093897"/>
    <lineage>
        <taxon>Eukaryota</taxon>
        <taxon>Fungi</taxon>
        <taxon>Dikarya</taxon>
        <taxon>Ascomycota</taxon>
        <taxon>Pezizomycotina</taxon>
        <taxon>Sordariomycetes</taxon>
        <taxon>Sordariomycetidae</taxon>
        <taxon>Cephalothecales</taxon>
        <taxon>Cephalothecaceae</taxon>
        <taxon>Phialemonium</taxon>
    </lineage>
</organism>
<proteinExistence type="predicted"/>
<feature type="region of interest" description="Disordered" evidence="1">
    <location>
        <begin position="499"/>
        <end position="531"/>
    </location>
</feature>
<evidence type="ECO:0000313" key="2">
    <source>
        <dbReference type="EMBL" id="KAK1770615.1"/>
    </source>
</evidence>
<feature type="compositionally biased region" description="Polar residues" evidence="1">
    <location>
        <begin position="30"/>
        <end position="46"/>
    </location>
</feature>
<dbReference type="AlphaFoldDB" id="A0AAJ0C5N1"/>
<keyword evidence="3" id="KW-1185">Reference proteome</keyword>
<feature type="region of interest" description="Disordered" evidence="1">
    <location>
        <begin position="556"/>
        <end position="618"/>
    </location>
</feature>
<accession>A0AAJ0C5N1</accession>
<dbReference type="Proteomes" id="UP001244011">
    <property type="component" value="Unassembled WGS sequence"/>
</dbReference>
<gene>
    <name evidence="2" type="ORF">QBC33DRAFT_601066</name>
</gene>
<evidence type="ECO:0000256" key="1">
    <source>
        <dbReference type="SAM" id="MobiDB-lite"/>
    </source>
</evidence>
<feature type="compositionally biased region" description="Low complexity" evidence="1">
    <location>
        <begin position="556"/>
        <end position="572"/>
    </location>
</feature>
<feature type="region of interest" description="Disordered" evidence="1">
    <location>
        <begin position="98"/>
        <end position="118"/>
    </location>
</feature>
<feature type="region of interest" description="Disordered" evidence="1">
    <location>
        <begin position="365"/>
        <end position="470"/>
    </location>
</feature>
<feature type="region of interest" description="Disordered" evidence="1">
    <location>
        <begin position="169"/>
        <end position="240"/>
    </location>
</feature>
<feature type="compositionally biased region" description="Low complexity" evidence="1">
    <location>
        <begin position="52"/>
        <end position="65"/>
    </location>
</feature>
<sequence>MEGTLLVPPERGAIIGRALWKPRFVVIGSSQRRQQTNNRPSHNTPASRIPGSRNSSSRTLPNSSSETNYISIYKSKMLAHRKQGPVLPTLVVNVSPDPATDKLRKRRSSRTVGLTSTKDTSPTTLWFRLVSGDKESSLQDWARFIRALIQPNVPDRPPMSPLTPASPTFINPFSSRGRETIEPYPRPSSGNANLRAALQHKGSTHTTSSRDRPLTFSESTSLRSKRSDISSHTSSMNPPYAGFQNYTTMHPTDLPSPATTIGEYQGEFIEGWTSAQGRSSTLSSPVRGRDSIGSQPALSAQVVADASSPPGPRETILDRAFQMRCIPGSEREVPGEEKLSSLARFDALMREADEKRKMREAEAAKLREANNGMKSAWDLDDEDSESDNPEEDDDNEDSDEDDDAASEQVRDPDDHYMMPPTARRALDYITGRREPRTQDDQAPLRYNPETLMTLNSGSSHLRPQTGYSRNRPGIAQRTHSQPHLVGITSAVAPSILDVSSRSPWRPSEDESAMTTAKTLERNTAENRGSTSSVKRLSFNEFAKRLSSTSSLLLMQTNASSTSANSSRNSEAEPQQHAARGTLSPRGAPPTPVAERDSPDKRCAWRGSVGVFGGEGGFV</sequence>
<feature type="compositionally biased region" description="Acidic residues" evidence="1">
    <location>
        <begin position="378"/>
        <end position="405"/>
    </location>
</feature>
<dbReference type="EMBL" id="MU839000">
    <property type="protein sequence ID" value="KAK1770615.1"/>
    <property type="molecule type" value="Genomic_DNA"/>
</dbReference>
<feature type="compositionally biased region" description="Gly residues" evidence="1">
    <location>
        <begin position="609"/>
        <end position="618"/>
    </location>
</feature>
<feature type="compositionally biased region" description="Basic and acidic residues" evidence="1">
    <location>
        <begin position="593"/>
        <end position="602"/>
    </location>
</feature>
<feature type="region of interest" description="Disordered" evidence="1">
    <location>
        <begin position="30"/>
        <end position="65"/>
    </location>
</feature>
<evidence type="ECO:0000313" key="3">
    <source>
        <dbReference type="Proteomes" id="UP001244011"/>
    </source>
</evidence>
<feature type="compositionally biased region" description="Basic and acidic residues" evidence="1">
    <location>
        <begin position="424"/>
        <end position="439"/>
    </location>
</feature>
<comment type="caution">
    <text evidence="2">The sequence shown here is derived from an EMBL/GenBank/DDBJ whole genome shotgun (WGS) entry which is preliminary data.</text>
</comment>
<dbReference type="RefSeq" id="XP_060286828.1">
    <property type="nucleotide sequence ID" value="XM_060432094.1"/>
</dbReference>
<dbReference type="GeneID" id="85315281"/>
<name>A0AAJ0C5N1_9PEZI</name>